<comment type="caution">
    <text evidence="1">The sequence shown here is derived from an EMBL/GenBank/DDBJ whole genome shotgun (WGS) entry which is preliminary data.</text>
</comment>
<keyword evidence="2" id="KW-1185">Reference proteome</keyword>
<evidence type="ECO:0000313" key="2">
    <source>
        <dbReference type="Proteomes" id="UP000298517"/>
    </source>
</evidence>
<dbReference type="EMBL" id="SNQI01000003">
    <property type="protein sequence ID" value="TEW73966.1"/>
    <property type="molecule type" value="Genomic_DNA"/>
</dbReference>
<name>A0A4Y8ATG8_9FLAO</name>
<evidence type="ECO:0008006" key="3">
    <source>
        <dbReference type="Google" id="ProtNLM"/>
    </source>
</evidence>
<protein>
    <recommendedName>
        <fullName evidence="3">Phenylalanyl-tRNA synthetase subunit alpha</fullName>
    </recommendedName>
</protein>
<dbReference type="OrthoDB" id="953239at2"/>
<accession>A0A4Y8ATG8</accession>
<evidence type="ECO:0000313" key="1">
    <source>
        <dbReference type="EMBL" id="TEW73966.1"/>
    </source>
</evidence>
<dbReference type="RefSeq" id="WP_134248365.1">
    <property type="nucleotide sequence ID" value="NZ_SNQI01000003.1"/>
</dbReference>
<reference evidence="1 2" key="1">
    <citation type="journal article" date="2011" name="J. Microbiol.">
        <title>Gramella jeungdoensis sp. nov., isolated from a solar saltern in Korea.</title>
        <authorList>
            <person name="Joung Y."/>
            <person name="Kim H."/>
            <person name="Jang T."/>
            <person name="Ahn T.S."/>
            <person name="Joh K."/>
        </authorList>
    </citation>
    <scope>NUCLEOTIDE SEQUENCE [LARGE SCALE GENOMIC DNA]</scope>
    <source>
        <strain evidence="1 2">KCTC 23123</strain>
    </source>
</reference>
<organism evidence="1 2">
    <name type="scientific">Gramella jeungdoensis</name>
    <dbReference type="NCBI Taxonomy" id="708091"/>
    <lineage>
        <taxon>Bacteria</taxon>
        <taxon>Pseudomonadati</taxon>
        <taxon>Bacteroidota</taxon>
        <taxon>Flavobacteriia</taxon>
        <taxon>Flavobacteriales</taxon>
        <taxon>Flavobacteriaceae</taxon>
        <taxon>Christiangramia</taxon>
    </lineage>
</organism>
<proteinExistence type="predicted"/>
<sequence>MKKDIKIPEVTDVFMAVVKEYNNEFQCEDWNAYIINNKDVAIEMVLIVSKGYDEDKMIETAVLRHKIEKLPSKSFAKVELLQEDVLNLSNFFNVTFFKQNAMHDKKFLFEKGSIKEGALRNIPLLNKRGILIK</sequence>
<dbReference type="Proteomes" id="UP000298517">
    <property type="component" value="Unassembled WGS sequence"/>
</dbReference>
<gene>
    <name evidence="1" type="ORF">E2488_10860</name>
</gene>
<dbReference type="AlphaFoldDB" id="A0A4Y8ATG8"/>